<evidence type="ECO:0000313" key="2">
    <source>
        <dbReference type="EMBL" id="MBK1825644.1"/>
    </source>
</evidence>
<reference evidence="2" key="1">
    <citation type="submission" date="2021-01" db="EMBL/GenBank/DDBJ databases">
        <title>Modified the classification status of verrucomicrobia.</title>
        <authorList>
            <person name="Feng X."/>
        </authorList>
    </citation>
    <scope>NUCLEOTIDE SEQUENCE</scope>
    <source>
        <strain evidence="2">KCTC 22201</strain>
    </source>
</reference>
<evidence type="ECO:0000313" key="3">
    <source>
        <dbReference type="Proteomes" id="UP000658278"/>
    </source>
</evidence>
<evidence type="ECO:0000259" key="1">
    <source>
        <dbReference type="PROSITE" id="PS50914"/>
    </source>
</evidence>
<protein>
    <submittedName>
        <fullName evidence="2">BON domain-containing protein</fullName>
    </submittedName>
</protein>
<feature type="domain" description="BON" evidence="1">
    <location>
        <begin position="115"/>
        <end position="184"/>
    </location>
</feature>
<comment type="caution">
    <text evidence="2">The sequence shown here is derived from an EMBL/GenBank/DDBJ whole genome shotgun (WGS) entry which is preliminary data.</text>
</comment>
<proteinExistence type="predicted"/>
<dbReference type="Proteomes" id="UP000658278">
    <property type="component" value="Unassembled WGS sequence"/>
</dbReference>
<dbReference type="Pfam" id="PF04972">
    <property type="entry name" value="BON"/>
    <property type="match status" value="2"/>
</dbReference>
<organism evidence="2 3">
    <name type="scientific">Haloferula rosea</name>
    <dbReference type="NCBI Taxonomy" id="490093"/>
    <lineage>
        <taxon>Bacteria</taxon>
        <taxon>Pseudomonadati</taxon>
        <taxon>Verrucomicrobiota</taxon>
        <taxon>Verrucomicrobiia</taxon>
        <taxon>Verrucomicrobiales</taxon>
        <taxon>Verrucomicrobiaceae</taxon>
        <taxon>Haloferula</taxon>
    </lineage>
</organism>
<dbReference type="RefSeq" id="WP_200275493.1">
    <property type="nucleotide sequence ID" value="NZ_JAENII010000001.1"/>
</dbReference>
<keyword evidence="3" id="KW-1185">Reference proteome</keyword>
<dbReference type="PROSITE" id="PS50914">
    <property type="entry name" value="BON"/>
    <property type="match status" value="1"/>
</dbReference>
<dbReference type="InterPro" id="IPR007055">
    <property type="entry name" value="BON_dom"/>
</dbReference>
<name>A0A934R5F5_9BACT</name>
<dbReference type="EMBL" id="JAENII010000001">
    <property type="protein sequence ID" value="MBK1825644.1"/>
    <property type="molecule type" value="Genomic_DNA"/>
</dbReference>
<gene>
    <name evidence="2" type="ORF">JIN81_01320</name>
</gene>
<accession>A0A934R5F5</accession>
<sequence>MMKLQGNLIPYIAASMLLIAVDLTLAGPGIGEPVRKAQALSEASSSLEERISRFLKNSDRMQGAAVDIQVRDHIAIVTGTVDNLDQAEWIAATCFATDEVYGAVQRIEIDASRYDQSTAQESLQHMLNHSPALEATELVVTAAETPEVMITGEAGDPDEIEFARELASRIPGVRAIRVNATIDPLRFRSDEAIEAQLGFMLLDDPLTAHFPVRFLVTDGLLSIEGKVGSSDAKRYLAEKFMVSGIRNVDLSGIETDRDLNLPGMSDKGYFPSDGLRVLEMACDMDARLAELDREFREDAGRIFVEAPRITRSEAEAIMENARGLPGIRGVFLPAPTDGNKVLSQR</sequence>
<dbReference type="AlphaFoldDB" id="A0A934R5F5"/>